<keyword evidence="3 6" id="KW-0256">Endoplasmic reticulum</keyword>
<comment type="subcellular location">
    <subcellularLocation>
        <location evidence="1 6">Endoplasmic reticulum membrane</location>
        <topology evidence="1 6">Multi-pass membrane protein</topology>
    </subcellularLocation>
</comment>
<feature type="transmembrane region" description="Helical" evidence="6">
    <location>
        <begin position="84"/>
        <end position="102"/>
    </location>
</feature>
<dbReference type="STRING" id="644352.J3NNY6"/>
<evidence type="ECO:0000256" key="3">
    <source>
        <dbReference type="ARBA" id="ARBA00022824"/>
    </source>
</evidence>
<keyword evidence="2 6" id="KW-0812">Transmembrane</keyword>
<dbReference type="PROSITE" id="PS50845">
    <property type="entry name" value="RETICULON"/>
    <property type="match status" value="1"/>
</dbReference>
<accession>J3NNY6</accession>
<evidence type="ECO:0000256" key="1">
    <source>
        <dbReference type="ARBA" id="ARBA00004477"/>
    </source>
</evidence>
<evidence type="ECO:0000256" key="4">
    <source>
        <dbReference type="ARBA" id="ARBA00022989"/>
    </source>
</evidence>
<feature type="region of interest" description="Disordered" evidence="7">
    <location>
        <begin position="273"/>
        <end position="335"/>
    </location>
</feature>
<evidence type="ECO:0000259" key="8">
    <source>
        <dbReference type="PROSITE" id="PS50845"/>
    </source>
</evidence>
<reference evidence="9" key="3">
    <citation type="submission" date="2010-09" db="EMBL/GenBank/DDBJ databases">
        <title>Annotation of Gaeumannomyces graminis var. tritici R3-111a-1.</title>
        <authorList>
            <consortium name="The Broad Institute Genome Sequencing Platform"/>
            <person name="Ma L.-J."/>
            <person name="Dead R."/>
            <person name="Young S.K."/>
            <person name="Zeng Q."/>
            <person name="Gargeya S."/>
            <person name="Fitzgerald M."/>
            <person name="Haas B."/>
            <person name="Abouelleil A."/>
            <person name="Alvarado L."/>
            <person name="Arachchi H.M."/>
            <person name="Berlin A."/>
            <person name="Brown A."/>
            <person name="Chapman S.B."/>
            <person name="Chen Z."/>
            <person name="Dunbar C."/>
            <person name="Freedman E."/>
            <person name="Gearin G."/>
            <person name="Gellesch M."/>
            <person name="Goldberg J."/>
            <person name="Griggs A."/>
            <person name="Gujja S."/>
            <person name="Heiman D."/>
            <person name="Howarth C."/>
            <person name="Larson L."/>
            <person name="Lui A."/>
            <person name="MacDonald P.J.P."/>
            <person name="Mehta T."/>
            <person name="Montmayeur A."/>
            <person name="Murphy C."/>
            <person name="Neiman D."/>
            <person name="Pearson M."/>
            <person name="Priest M."/>
            <person name="Roberts A."/>
            <person name="Saif S."/>
            <person name="Shea T."/>
            <person name="Shenoy N."/>
            <person name="Sisk P."/>
            <person name="Stolte C."/>
            <person name="Sykes S."/>
            <person name="Yandava C."/>
            <person name="Wortman J."/>
            <person name="Nusbaum C."/>
            <person name="Birren B."/>
        </authorList>
    </citation>
    <scope>NUCLEOTIDE SEQUENCE</scope>
    <source>
        <strain evidence="9">R3-111a-1</strain>
    </source>
</reference>
<reference evidence="11" key="1">
    <citation type="submission" date="2010-07" db="EMBL/GenBank/DDBJ databases">
        <title>The genome sequence of Gaeumannomyces graminis var. tritici strain R3-111a-1.</title>
        <authorList>
            <consortium name="The Broad Institute Genome Sequencing Platform"/>
            <person name="Ma L.-J."/>
            <person name="Dead R."/>
            <person name="Young S."/>
            <person name="Zeng Q."/>
            <person name="Koehrsen M."/>
            <person name="Alvarado L."/>
            <person name="Berlin A."/>
            <person name="Chapman S.B."/>
            <person name="Chen Z."/>
            <person name="Freedman E."/>
            <person name="Gellesch M."/>
            <person name="Goldberg J."/>
            <person name="Griggs A."/>
            <person name="Gujja S."/>
            <person name="Heilman E.R."/>
            <person name="Heiman D."/>
            <person name="Hepburn T."/>
            <person name="Howarth C."/>
            <person name="Jen D."/>
            <person name="Larson L."/>
            <person name="Mehta T."/>
            <person name="Neiman D."/>
            <person name="Pearson M."/>
            <person name="Roberts A."/>
            <person name="Saif S."/>
            <person name="Shea T."/>
            <person name="Shenoy N."/>
            <person name="Sisk P."/>
            <person name="Stolte C."/>
            <person name="Sykes S."/>
            <person name="Walk T."/>
            <person name="White J."/>
            <person name="Yandava C."/>
            <person name="Haas B."/>
            <person name="Nusbaum C."/>
            <person name="Birren B."/>
        </authorList>
    </citation>
    <scope>NUCLEOTIDE SEQUENCE [LARGE SCALE GENOMIC DNA]</scope>
    <source>
        <strain evidence="11">R3-111a-1</strain>
    </source>
</reference>
<feature type="domain" description="Reticulon" evidence="8">
    <location>
        <begin position="73"/>
        <end position="270"/>
    </location>
</feature>
<dbReference type="eggNOG" id="ENOG502SA83">
    <property type="taxonomic scope" value="Eukaryota"/>
</dbReference>
<keyword evidence="5 6" id="KW-0472">Membrane</keyword>
<dbReference type="HOGENOM" id="CLU_046578_1_0_1"/>
<dbReference type="RefSeq" id="XP_009219034.1">
    <property type="nucleotide sequence ID" value="XM_009220770.1"/>
</dbReference>
<dbReference type="GeneID" id="20343450"/>
<keyword evidence="11" id="KW-1185">Reference proteome</keyword>
<dbReference type="FunCoup" id="J3NNY6">
    <property type="interactions" value="234"/>
</dbReference>
<dbReference type="GO" id="GO:0005789">
    <property type="term" value="C:endoplasmic reticulum membrane"/>
    <property type="evidence" value="ECO:0007669"/>
    <property type="project" value="UniProtKB-SubCell"/>
</dbReference>
<name>J3NNY6_GAET3</name>
<evidence type="ECO:0000313" key="11">
    <source>
        <dbReference type="Proteomes" id="UP000006039"/>
    </source>
</evidence>
<sequence length="335" mass="36520">MADSAANGGSGMDALKSNASAAYDSVANGPVAQNVKDQSAKTSAEFSKLAASRQTPANPAATGQPLTHYHSFFSELLSWNNPRASAIAYVSIVTLVFSVRYLDVFRYALKLTWITLFTTVAAEVAGKAVLNTGVASQLRPRKYYTISQETLTGLIGDVHELLNFFIIESQRILFVENIPVSAMAFVGSLLAYYLVKFVPYWGLTLIFTTVAFIAPLVYKSNKEFIDEQLKQVSDVVETQTNQLKEVAGKHTAQATELTKQYMGDYTAKAQELLRGRSKSPAATRKAAPADEVKKSDFPEVPKGFPAAPGKEEESSEEESEEEDEKAPLNKVPVKA</sequence>
<reference evidence="9" key="2">
    <citation type="submission" date="2010-07" db="EMBL/GenBank/DDBJ databases">
        <authorList>
            <consortium name="The Broad Institute Genome Sequencing Platform"/>
            <consortium name="Broad Institute Genome Sequencing Center for Infectious Disease"/>
            <person name="Ma L.-J."/>
            <person name="Dead R."/>
            <person name="Young S."/>
            <person name="Zeng Q."/>
            <person name="Koehrsen M."/>
            <person name="Alvarado L."/>
            <person name="Berlin A."/>
            <person name="Chapman S.B."/>
            <person name="Chen Z."/>
            <person name="Freedman E."/>
            <person name="Gellesch M."/>
            <person name="Goldberg J."/>
            <person name="Griggs A."/>
            <person name="Gujja S."/>
            <person name="Heilman E.R."/>
            <person name="Heiman D."/>
            <person name="Hepburn T."/>
            <person name="Howarth C."/>
            <person name="Jen D."/>
            <person name="Larson L."/>
            <person name="Mehta T."/>
            <person name="Neiman D."/>
            <person name="Pearson M."/>
            <person name="Roberts A."/>
            <person name="Saif S."/>
            <person name="Shea T."/>
            <person name="Shenoy N."/>
            <person name="Sisk P."/>
            <person name="Stolte C."/>
            <person name="Sykes S."/>
            <person name="Walk T."/>
            <person name="White J."/>
            <person name="Yandava C."/>
            <person name="Haas B."/>
            <person name="Nusbaum C."/>
            <person name="Birren B."/>
        </authorList>
    </citation>
    <scope>NUCLEOTIDE SEQUENCE</scope>
    <source>
        <strain evidence="9">R3-111a-1</strain>
    </source>
</reference>
<protein>
    <recommendedName>
        <fullName evidence="6">Reticulon-like protein</fullName>
    </recommendedName>
</protein>
<evidence type="ECO:0000256" key="6">
    <source>
        <dbReference type="RuleBase" id="RU363132"/>
    </source>
</evidence>
<dbReference type="Pfam" id="PF02453">
    <property type="entry name" value="Reticulon"/>
    <property type="match status" value="1"/>
</dbReference>
<evidence type="ECO:0000256" key="5">
    <source>
        <dbReference type="ARBA" id="ARBA00023136"/>
    </source>
</evidence>
<gene>
    <name evidence="10" type="primary">20343450</name>
    <name evidence="9" type="ORF">GGTG_02992</name>
</gene>
<organism evidence="9">
    <name type="scientific">Gaeumannomyces tritici (strain R3-111a-1)</name>
    <name type="common">Wheat and barley take-all root rot fungus</name>
    <name type="synonym">Gaeumannomyces graminis var. tritici</name>
    <dbReference type="NCBI Taxonomy" id="644352"/>
    <lineage>
        <taxon>Eukaryota</taxon>
        <taxon>Fungi</taxon>
        <taxon>Dikarya</taxon>
        <taxon>Ascomycota</taxon>
        <taxon>Pezizomycotina</taxon>
        <taxon>Sordariomycetes</taxon>
        <taxon>Sordariomycetidae</taxon>
        <taxon>Magnaporthales</taxon>
        <taxon>Magnaporthaceae</taxon>
        <taxon>Gaeumannomyces</taxon>
    </lineage>
</organism>
<dbReference type="VEuPathDB" id="FungiDB:GGTG_02992"/>
<feature type="transmembrane region" description="Helical" evidence="6">
    <location>
        <begin position="172"/>
        <end position="194"/>
    </location>
</feature>
<dbReference type="AlphaFoldDB" id="J3NNY6"/>
<feature type="compositionally biased region" description="Basic and acidic residues" evidence="7">
    <location>
        <begin position="287"/>
        <end position="299"/>
    </location>
</feature>
<evidence type="ECO:0000313" key="9">
    <source>
        <dbReference type="EMBL" id="EJT77889.1"/>
    </source>
</evidence>
<dbReference type="Proteomes" id="UP000006039">
    <property type="component" value="Unassembled WGS sequence"/>
</dbReference>
<dbReference type="OrthoDB" id="567788at2759"/>
<keyword evidence="4 6" id="KW-1133">Transmembrane helix</keyword>
<reference evidence="10" key="5">
    <citation type="submission" date="2018-04" db="UniProtKB">
        <authorList>
            <consortium name="EnsemblFungi"/>
        </authorList>
    </citation>
    <scope>IDENTIFICATION</scope>
    <source>
        <strain evidence="10">R3-111a-1</strain>
    </source>
</reference>
<evidence type="ECO:0000256" key="7">
    <source>
        <dbReference type="SAM" id="MobiDB-lite"/>
    </source>
</evidence>
<feature type="compositionally biased region" description="Acidic residues" evidence="7">
    <location>
        <begin position="313"/>
        <end position="324"/>
    </location>
</feature>
<evidence type="ECO:0000313" key="10">
    <source>
        <dbReference type="EnsemblFungi" id="EJT77889"/>
    </source>
</evidence>
<reference evidence="10" key="4">
    <citation type="journal article" date="2015" name="G3 (Bethesda)">
        <title>Genome sequences of three phytopathogenic species of the Magnaporthaceae family of fungi.</title>
        <authorList>
            <person name="Okagaki L.H."/>
            <person name="Nunes C.C."/>
            <person name="Sailsbery J."/>
            <person name="Clay B."/>
            <person name="Brown D."/>
            <person name="John T."/>
            <person name="Oh Y."/>
            <person name="Young N."/>
            <person name="Fitzgerald M."/>
            <person name="Haas B.J."/>
            <person name="Zeng Q."/>
            <person name="Young S."/>
            <person name="Adiconis X."/>
            <person name="Fan L."/>
            <person name="Levin J.Z."/>
            <person name="Mitchell T.K."/>
            <person name="Okubara P.A."/>
            <person name="Farman M.L."/>
            <person name="Kohn L.M."/>
            <person name="Birren B."/>
            <person name="Ma L.-J."/>
            <person name="Dean R.A."/>
        </authorList>
    </citation>
    <scope>NUCLEOTIDE SEQUENCE</scope>
    <source>
        <strain evidence="10">R3-111a-1</strain>
    </source>
</reference>
<dbReference type="EMBL" id="GL385396">
    <property type="protein sequence ID" value="EJT77889.1"/>
    <property type="molecule type" value="Genomic_DNA"/>
</dbReference>
<dbReference type="InterPro" id="IPR003388">
    <property type="entry name" value="Reticulon"/>
</dbReference>
<feature type="transmembrane region" description="Helical" evidence="6">
    <location>
        <begin position="200"/>
        <end position="218"/>
    </location>
</feature>
<dbReference type="EnsemblFungi" id="EJT77889">
    <property type="protein sequence ID" value="EJT77889"/>
    <property type="gene ID" value="GGTG_02992"/>
</dbReference>
<evidence type="ECO:0000256" key="2">
    <source>
        <dbReference type="ARBA" id="ARBA00022692"/>
    </source>
</evidence>
<proteinExistence type="predicted"/>